<dbReference type="Proteomes" id="UP000017246">
    <property type="component" value="Unassembled WGS sequence"/>
</dbReference>
<proteinExistence type="predicted"/>
<feature type="region of interest" description="Disordered" evidence="1">
    <location>
        <begin position="387"/>
        <end position="427"/>
    </location>
</feature>
<accession>A0A087W1L0</accession>
<reference evidence="2" key="1">
    <citation type="journal article" date="2013" name="Nature">
        <title>The genomes of four tapeworm species reveal adaptations to parasitism.</title>
        <authorList>
            <person name="Tsai I.J."/>
            <person name="Zarowiecki M."/>
            <person name="Holroyd N."/>
            <person name="Garciarrubio A."/>
            <person name="Sanchez-Flores A."/>
            <person name="Brooks K.L."/>
            <person name="Tracey A."/>
            <person name="Bobes R.J."/>
            <person name="Fragoso G."/>
            <person name="Sciutto E."/>
            <person name="Aslett M."/>
            <person name="Beasley H."/>
            <person name="Bennett H.M."/>
            <person name="Cai J."/>
            <person name="Camicia F."/>
            <person name="Clark R."/>
            <person name="Cucher M."/>
            <person name="De Silva N."/>
            <person name="Day T.A."/>
            <person name="Deplazes P."/>
            <person name="Estrada K."/>
            <person name="Fernandez C."/>
            <person name="Holland P.W."/>
            <person name="Hou J."/>
            <person name="Hu S."/>
            <person name="Huckvale T."/>
            <person name="Hung S.S."/>
            <person name="Kamenetzky L."/>
            <person name="Keane J.A."/>
            <person name="Kiss F."/>
            <person name="Koziol U."/>
            <person name="Lambert O."/>
            <person name="Liu K."/>
            <person name="Luo X."/>
            <person name="Luo Y."/>
            <person name="Macchiaroli N."/>
            <person name="Nichol S."/>
            <person name="Paps J."/>
            <person name="Parkinson J."/>
            <person name="Pouchkina-Stantcheva N."/>
            <person name="Riddiford N."/>
            <person name="Rosenzvit M."/>
            <person name="Salinas G."/>
            <person name="Wasmuth J.D."/>
            <person name="Zamanian M."/>
            <person name="Zheng Y."/>
            <person name="Cai X."/>
            <person name="Soberon X."/>
            <person name="Olson P.D."/>
            <person name="Laclette J.P."/>
            <person name="Brehm K."/>
            <person name="Berriman M."/>
            <person name="Garciarrubio A."/>
            <person name="Bobes R.J."/>
            <person name="Fragoso G."/>
            <person name="Sanchez-Flores A."/>
            <person name="Estrada K."/>
            <person name="Cevallos M.A."/>
            <person name="Morett E."/>
            <person name="Gonzalez V."/>
            <person name="Portillo T."/>
            <person name="Ochoa-Leyva A."/>
            <person name="Jose M.V."/>
            <person name="Sciutto E."/>
            <person name="Landa A."/>
            <person name="Jimenez L."/>
            <person name="Valdes V."/>
            <person name="Carrero J.C."/>
            <person name="Larralde C."/>
            <person name="Morales-Montor J."/>
            <person name="Limon-Lason J."/>
            <person name="Soberon X."/>
            <person name="Laclette J.P."/>
        </authorList>
    </citation>
    <scope>NUCLEOTIDE SEQUENCE [LARGE SCALE GENOMIC DNA]</scope>
</reference>
<feature type="compositionally biased region" description="Low complexity" evidence="1">
    <location>
        <begin position="448"/>
        <end position="462"/>
    </location>
</feature>
<gene>
    <name evidence="2" type="ORF">EmuJ_000219500</name>
</gene>
<protein>
    <submittedName>
        <fullName evidence="2">Uncharacterized protein</fullName>
    </submittedName>
</protein>
<evidence type="ECO:0000256" key="1">
    <source>
        <dbReference type="SAM" id="MobiDB-lite"/>
    </source>
</evidence>
<dbReference type="EMBL" id="LN902844">
    <property type="protein sequence ID" value="CDI98349.1"/>
    <property type="molecule type" value="Genomic_DNA"/>
</dbReference>
<feature type="compositionally biased region" description="Polar residues" evidence="1">
    <location>
        <begin position="413"/>
        <end position="424"/>
    </location>
</feature>
<evidence type="ECO:0000313" key="3">
    <source>
        <dbReference type="Proteomes" id="UP000017246"/>
    </source>
</evidence>
<feature type="compositionally biased region" description="Polar residues" evidence="1">
    <location>
        <begin position="389"/>
        <end position="406"/>
    </location>
</feature>
<feature type="region of interest" description="Disordered" evidence="1">
    <location>
        <begin position="441"/>
        <end position="489"/>
    </location>
</feature>
<evidence type="ECO:0000313" key="2">
    <source>
        <dbReference type="EMBL" id="CDI98349.1"/>
    </source>
</evidence>
<dbReference type="AlphaFoldDB" id="A0A087W1L0"/>
<sequence>MKLTDKKPEKEVARCANHGNTKHLLQVEKYDLKEDIALSSGAAVIAKIKNPLCDTDPIETVRIEVDLGLLLEQCVKSREIARNCISTAETMESLTKELGTSGDLLHVDESLNEVILREDKLFKIYAGLIGTVQALKASEAVLDNVPQGDGPKATSTNDRCLPSPICNDHSPLFAPVATEIYEEGFLQSLYKFAERRCIFCATYVFRTQCLANVRTIYITLPHSPQITFPTKLKSMVELDRLSVGDPSETEPSRRWWEGAKNPWIPPNSVSRLVQSNRSMGPFRLRKRLANALSKLVTPRHRATSGSAGDCEEVKLDIGFSLDALAGSEYIQFVEADLDSSVYWYANAGTSVERLQQKSKKSSSGCRGRNVKLSLRRHKVEKFKRHWKNDSPSRFNDNDSLLQNSNEPECKVNVGSSIPKMSNSPRKGKSLLTLWEARRNSCTRSPENSSKVGSPSVKPSDSPCWNRGINGQKKHAQPVESDVQAQSGSHGKFFQKKVTSTNSMPKAEGSFGREDVKRERKGCFICGYQRQLETSGNIHLLNADARKPSFLRNTANNAKHQIRMPERMKHVRRTYGTQDGTSEKASVER</sequence>
<keyword evidence="3" id="KW-1185">Reference proteome</keyword>
<reference evidence="2" key="2">
    <citation type="submission" date="2015-11" db="EMBL/GenBank/DDBJ databases">
        <authorList>
            <person name="Zhang Y."/>
            <person name="Guo Z."/>
        </authorList>
    </citation>
    <scope>NUCLEOTIDE SEQUENCE</scope>
</reference>
<name>A0A087W1L0_ECHMU</name>
<dbReference type="OrthoDB" id="10527124at2759"/>
<dbReference type="OMA" id="VRTIYIT"/>
<organism evidence="2 3">
    <name type="scientific">Echinococcus multilocularis</name>
    <name type="common">Fox tapeworm</name>
    <dbReference type="NCBI Taxonomy" id="6211"/>
    <lineage>
        <taxon>Eukaryota</taxon>
        <taxon>Metazoa</taxon>
        <taxon>Spiralia</taxon>
        <taxon>Lophotrochozoa</taxon>
        <taxon>Platyhelminthes</taxon>
        <taxon>Cestoda</taxon>
        <taxon>Eucestoda</taxon>
        <taxon>Cyclophyllidea</taxon>
        <taxon>Taeniidae</taxon>
        <taxon>Echinococcus</taxon>
    </lineage>
</organism>